<dbReference type="EMBL" id="AMCI01000126">
    <property type="protein sequence ID" value="EJX10706.1"/>
    <property type="molecule type" value="Genomic_DNA"/>
</dbReference>
<dbReference type="InterPro" id="IPR053713">
    <property type="entry name" value="Bact_OM_Channel_sf"/>
</dbReference>
<organism evidence="2">
    <name type="scientific">gut metagenome</name>
    <dbReference type="NCBI Taxonomy" id="749906"/>
    <lineage>
        <taxon>unclassified sequences</taxon>
        <taxon>metagenomes</taxon>
        <taxon>organismal metagenomes</taxon>
    </lineage>
</organism>
<keyword evidence="1" id="KW-0732">Signal</keyword>
<dbReference type="SUPFAM" id="SSF56935">
    <property type="entry name" value="Porins"/>
    <property type="match status" value="1"/>
</dbReference>
<sequence>MKYMDFDVEQGWADQTSDVTRATFRAGTNFDLDADWKLGANVAWGPSVGSMTTSSTASNYNDQLALTASAMYSPGEGRLTLKASPYCYFTDPSNNEKYTESGVAFGVSYSITDMLNVSAGYRYSYTDYDFSSDFSRNIVTLGVAGTF</sequence>
<protein>
    <submittedName>
        <fullName evidence="2">Uncharacterized protein</fullName>
    </submittedName>
</protein>
<accession>J9DCL2</accession>
<dbReference type="AlphaFoldDB" id="J9DCL2"/>
<gene>
    <name evidence="2" type="ORF">EVA_00624</name>
</gene>
<evidence type="ECO:0000256" key="1">
    <source>
        <dbReference type="ARBA" id="ARBA00022729"/>
    </source>
</evidence>
<name>J9DCL2_9ZZZZ</name>
<dbReference type="Gene3D" id="2.40.160.40">
    <property type="entry name" value="monomeric porin ompg"/>
    <property type="match status" value="1"/>
</dbReference>
<proteinExistence type="predicted"/>
<comment type="caution">
    <text evidence="2">The sequence shown here is derived from an EMBL/GenBank/DDBJ whole genome shotgun (WGS) entry which is preliminary data.</text>
</comment>
<reference evidence="2" key="1">
    <citation type="journal article" date="2012" name="PLoS ONE">
        <title>Gene sets for utilization of primary and secondary nutrition supplies in the distal gut of endangered iberian lynx.</title>
        <authorList>
            <person name="Alcaide M."/>
            <person name="Messina E."/>
            <person name="Richter M."/>
            <person name="Bargiela R."/>
            <person name="Peplies J."/>
            <person name="Huws S.A."/>
            <person name="Newbold C.J."/>
            <person name="Golyshin P.N."/>
            <person name="Simon M.A."/>
            <person name="Lopez G."/>
            <person name="Yakimov M.M."/>
            <person name="Ferrer M."/>
        </authorList>
    </citation>
    <scope>NUCLEOTIDE SEQUENCE</scope>
</reference>
<evidence type="ECO:0000313" key="2">
    <source>
        <dbReference type="EMBL" id="EJX10706.1"/>
    </source>
</evidence>